<dbReference type="AlphaFoldDB" id="A0A8J3P5H2"/>
<keyword evidence="2" id="KW-1185">Reference proteome</keyword>
<accession>A0A8J3P5H2</accession>
<evidence type="ECO:0000313" key="2">
    <source>
        <dbReference type="Proteomes" id="UP000659904"/>
    </source>
</evidence>
<sequence length="81" mass="8681">MQACEDGCHRVTEFRGAATLRALGVGALKVDLLGAAAPRPHLLHDAHTDYYSARSPACANDYSVSCTTSRRFVGELLMSAE</sequence>
<dbReference type="EMBL" id="BONH01000050">
    <property type="protein sequence ID" value="GIG02291.1"/>
    <property type="molecule type" value="Genomic_DNA"/>
</dbReference>
<comment type="caution">
    <text evidence="1">The sequence shown here is derived from an EMBL/GenBank/DDBJ whole genome shotgun (WGS) entry which is preliminary data.</text>
</comment>
<reference evidence="1 2" key="1">
    <citation type="submission" date="2021-01" db="EMBL/GenBank/DDBJ databases">
        <title>Whole genome shotgun sequence of Catellatospora citrea NBRC 14495.</title>
        <authorList>
            <person name="Komaki H."/>
            <person name="Tamura T."/>
        </authorList>
    </citation>
    <scope>NUCLEOTIDE SEQUENCE [LARGE SCALE GENOMIC DNA]</scope>
    <source>
        <strain evidence="1 2">NBRC 14495</strain>
    </source>
</reference>
<name>A0A8J3P5H2_9ACTN</name>
<gene>
    <name evidence="1" type="ORF">Cci01nite_73840</name>
</gene>
<proteinExistence type="predicted"/>
<organism evidence="1 2">
    <name type="scientific">Catellatospora citrea</name>
    <dbReference type="NCBI Taxonomy" id="53366"/>
    <lineage>
        <taxon>Bacteria</taxon>
        <taxon>Bacillati</taxon>
        <taxon>Actinomycetota</taxon>
        <taxon>Actinomycetes</taxon>
        <taxon>Micromonosporales</taxon>
        <taxon>Micromonosporaceae</taxon>
        <taxon>Catellatospora</taxon>
    </lineage>
</organism>
<protein>
    <submittedName>
        <fullName evidence="1">Uncharacterized protein</fullName>
    </submittedName>
</protein>
<dbReference type="Proteomes" id="UP000659904">
    <property type="component" value="Unassembled WGS sequence"/>
</dbReference>
<evidence type="ECO:0000313" key="1">
    <source>
        <dbReference type="EMBL" id="GIG02291.1"/>
    </source>
</evidence>